<proteinExistence type="predicted"/>
<accession>A0A2T5C4N1</accession>
<dbReference type="AlphaFoldDB" id="A0A2T5C4N1"/>
<organism evidence="3 4">
    <name type="scientific">Mangrovibacterium marinum</name>
    <dbReference type="NCBI Taxonomy" id="1639118"/>
    <lineage>
        <taxon>Bacteria</taxon>
        <taxon>Pseudomonadati</taxon>
        <taxon>Bacteroidota</taxon>
        <taxon>Bacteroidia</taxon>
        <taxon>Marinilabiliales</taxon>
        <taxon>Prolixibacteraceae</taxon>
        <taxon>Mangrovibacterium</taxon>
    </lineage>
</organism>
<dbReference type="Proteomes" id="UP000243525">
    <property type="component" value="Unassembled WGS sequence"/>
</dbReference>
<keyword evidence="2" id="KW-0472">Membrane</keyword>
<evidence type="ECO:0000256" key="1">
    <source>
        <dbReference type="SAM" id="Coils"/>
    </source>
</evidence>
<keyword evidence="2" id="KW-1133">Transmembrane helix</keyword>
<sequence length="305" mass="34415">MESYTMDKKQVKTIAIAAALLVVAILGGVYVYTQKEAQLKSLTSEKTALIEEMQAKDSLMNDLESTFTEIENSLTFIKEKRSNLSIEEGEGVQNQKKELIADIALMNTMLNESSKKIEELEAKLKKSGVNLRAFEKRIAALNKDINTQNTQIAELKQLVEQKDFQITELETKITEQNDFLASQTDSLTKESERLVERTNELNTAHVAYGTYTELKEKGLLVKEGGILGLAANKVVNNQLDEDYFTTIDIRDTKIIPLHSKKAQVISEHPAESYSLVEEDGQIAYLQIDNPDEFWKISKYAVIEVK</sequence>
<gene>
    <name evidence="3" type="ORF">C8N47_103122</name>
</gene>
<evidence type="ECO:0000313" key="4">
    <source>
        <dbReference type="Proteomes" id="UP000243525"/>
    </source>
</evidence>
<feature type="coiled-coil region" evidence="1">
    <location>
        <begin position="103"/>
        <end position="172"/>
    </location>
</feature>
<reference evidence="3 4" key="1">
    <citation type="submission" date="2018-04" db="EMBL/GenBank/DDBJ databases">
        <title>Genomic Encyclopedia of Archaeal and Bacterial Type Strains, Phase II (KMG-II): from individual species to whole genera.</title>
        <authorList>
            <person name="Goeker M."/>
        </authorList>
    </citation>
    <scope>NUCLEOTIDE SEQUENCE [LARGE SCALE GENOMIC DNA]</scope>
    <source>
        <strain evidence="3 4">DSM 28823</strain>
    </source>
</reference>
<dbReference type="EMBL" id="QAAD01000003">
    <property type="protein sequence ID" value="PTN09828.1"/>
    <property type="molecule type" value="Genomic_DNA"/>
</dbReference>
<dbReference type="Gene3D" id="1.20.5.340">
    <property type="match status" value="1"/>
</dbReference>
<feature type="transmembrane region" description="Helical" evidence="2">
    <location>
        <begin position="12"/>
        <end position="32"/>
    </location>
</feature>
<comment type="caution">
    <text evidence="3">The sequence shown here is derived from an EMBL/GenBank/DDBJ whole genome shotgun (WGS) entry which is preliminary data.</text>
</comment>
<evidence type="ECO:0000313" key="3">
    <source>
        <dbReference type="EMBL" id="PTN09828.1"/>
    </source>
</evidence>
<keyword evidence="1" id="KW-0175">Coiled coil</keyword>
<name>A0A2T5C4N1_9BACT</name>
<keyword evidence="2" id="KW-0812">Transmembrane</keyword>
<protein>
    <submittedName>
        <fullName evidence="3">Uncharacterized protein</fullName>
    </submittedName>
</protein>
<keyword evidence="4" id="KW-1185">Reference proteome</keyword>
<evidence type="ECO:0000256" key="2">
    <source>
        <dbReference type="SAM" id="Phobius"/>
    </source>
</evidence>